<comment type="catalytic activity">
    <reaction evidence="9">
        <text>L-kynurenine + glyoxylate = kynurenate + glycine + H2O</text>
        <dbReference type="Rhea" id="RHEA:65896"/>
        <dbReference type="ChEBI" id="CHEBI:15377"/>
        <dbReference type="ChEBI" id="CHEBI:36655"/>
        <dbReference type="ChEBI" id="CHEBI:57305"/>
        <dbReference type="ChEBI" id="CHEBI:57959"/>
        <dbReference type="ChEBI" id="CHEBI:58454"/>
        <dbReference type="EC" id="2.6.1.63"/>
    </reaction>
    <physiologicalReaction direction="left-to-right" evidence="9">
        <dbReference type="Rhea" id="RHEA:65897"/>
    </physiologicalReaction>
</comment>
<comment type="catalytic activity">
    <reaction evidence="13">
        <text>4-methylsulfanyl-2-oxobutanoate + L-kynurenine = kynurenate + L-methionine + H2O</text>
        <dbReference type="Rhea" id="RHEA:69096"/>
        <dbReference type="ChEBI" id="CHEBI:15377"/>
        <dbReference type="ChEBI" id="CHEBI:16723"/>
        <dbReference type="ChEBI" id="CHEBI:57844"/>
        <dbReference type="ChEBI" id="CHEBI:57959"/>
        <dbReference type="ChEBI" id="CHEBI:58454"/>
    </reaction>
    <physiologicalReaction direction="left-to-right" evidence="13">
        <dbReference type="Rhea" id="RHEA:69097"/>
    </physiologicalReaction>
</comment>
<proteinExistence type="inferred from homology"/>
<evidence type="ECO:0000256" key="42">
    <source>
        <dbReference type="SAM" id="MobiDB-lite"/>
    </source>
</evidence>
<dbReference type="Gene3D" id="3.40.640.10">
    <property type="entry name" value="Type I PLP-dependent aspartate aminotransferase-like (Major domain)"/>
    <property type="match status" value="1"/>
</dbReference>
<dbReference type="GO" id="GO:0047536">
    <property type="term" value="F:2-aminoadipate transaminase activity"/>
    <property type="evidence" value="ECO:0007669"/>
    <property type="project" value="UniProtKB-EC"/>
</dbReference>
<evidence type="ECO:0000313" key="45">
    <source>
        <dbReference type="Proteomes" id="UP000694398"/>
    </source>
</evidence>
<dbReference type="GeneID" id="102027805"/>
<dbReference type="EC" id="2.6.1.7" evidence="3"/>
<evidence type="ECO:0000256" key="15">
    <source>
        <dbReference type="ARBA" id="ARBA00051759"/>
    </source>
</evidence>
<evidence type="ECO:0000256" key="9">
    <source>
        <dbReference type="ARBA" id="ARBA00047677"/>
    </source>
</evidence>
<keyword evidence="5" id="KW-0032">Aminotransferase</keyword>
<evidence type="ECO:0000313" key="44">
    <source>
        <dbReference type="Ensembl" id="ENSCLAP00000016704.1"/>
    </source>
</evidence>
<dbReference type="FunFam" id="3.40.640.10:FF:000071">
    <property type="entry name" value="Kynurenine/alpha-aminoadipate aminotransferase, mitochondrial"/>
    <property type="match status" value="1"/>
</dbReference>
<feature type="region of interest" description="Disordered" evidence="42">
    <location>
        <begin position="180"/>
        <end position="209"/>
    </location>
</feature>
<dbReference type="OMA" id="FMPGEPF"/>
<evidence type="ECO:0000256" key="14">
    <source>
        <dbReference type="ARBA" id="ARBA00051742"/>
    </source>
</evidence>
<evidence type="ECO:0000256" key="17">
    <source>
        <dbReference type="ARBA" id="ARBA00052124"/>
    </source>
</evidence>
<dbReference type="GeneTree" id="ENSGT00390000004594"/>
<evidence type="ECO:0000256" key="16">
    <source>
        <dbReference type="ARBA" id="ARBA00051879"/>
    </source>
</evidence>
<comment type="function">
    <text evidence="26">Transaminase with broad substrate specificity. Has transaminase activity towards aminoadipate, kynurenine, methionine and glutamate. Shows activity also towards tryptophan, aspartate and hydroxykynurenine. Accepts a variety of oxo-acids as amino-group acceptors, with a preference for 2-oxoglutarate, 2-oxocaproic acid, phenylpyruvate and alpha-oxo-gamma-methiol butyric acid. Can also use glyoxylate as amino-group acceptor (in vitro).</text>
</comment>
<evidence type="ECO:0000256" key="30">
    <source>
        <dbReference type="ARBA" id="ARBA00067059"/>
    </source>
</evidence>
<evidence type="ECO:0000256" key="26">
    <source>
        <dbReference type="ARBA" id="ARBA00056991"/>
    </source>
</evidence>
<gene>
    <name evidence="44" type="primary">LOC102027805</name>
</gene>
<dbReference type="RefSeq" id="XP_013368780.1">
    <property type="nucleotide sequence ID" value="XM_013513326.1"/>
</dbReference>
<feature type="compositionally biased region" description="Polar residues" evidence="42">
    <location>
        <begin position="198"/>
        <end position="209"/>
    </location>
</feature>
<evidence type="ECO:0000256" key="19">
    <source>
        <dbReference type="ARBA" id="ARBA00052393"/>
    </source>
</evidence>
<dbReference type="EC" id="2.6.1.73" evidence="30"/>
<evidence type="ECO:0000256" key="36">
    <source>
        <dbReference type="ARBA" id="ARBA00082040"/>
    </source>
</evidence>
<sequence>MNYERFITARSAARKPSPIRTMADVLNRSPKSLISLAPGFPNPDTFPFKSAIITLENGNAIHIAGESMKTALQYSATYGIPELLSWLKQFQIKLHNPPTIHYAPHQGQMDLCITSGCQDGLCKAFEMIINPGDNILLNEPVYSGTLQALHPLGCNIINVPSDEFGIIPDALKEILSKWEPEDAKDPSKNTPKFLYTVPNGNNPTGNSLTGDRKKEIYKLASKYDFLIIEDDPYYFLQFNKPRAPTFLSMDVDGRVIRADSFSKILSSGLRVGFITGPKPLIEKIVLHTQVSSMHACSFAQVMVLQLLQHWGEEGFLAHVDRVIDFYRNQRDAILAAAEKWLSGLAEWHVPVAGMFLWIKIKGISNSRKLIEEEALKKEVLLVPGSAFYKDSSAHSPYFRACFSIASAEKMDEAFQRLAQVIKESL</sequence>
<dbReference type="GO" id="GO:0005759">
    <property type="term" value="C:mitochondrial matrix"/>
    <property type="evidence" value="ECO:0007669"/>
    <property type="project" value="UniProtKB-ARBA"/>
</dbReference>
<dbReference type="InterPro" id="IPR050859">
    <property type="entry name" value="Class-I_PLP-dep_aminotransf"/>
</dbReference>
<evidence type="ECO:0000256" key="11">
    <source>
        <dbReference type="ARBA" id="ARBA00050937"/>
    </source>
</evidence>
<reference evidence="44" key="1">
    <citation type="submission" date="2025-05" db="UniProtKB">
        <authorList>
            <consortium name="Ensembl"/>
        </authorList>
    </citation>
    <scope>IDENTIFICATION</scope>
</reference>
<comment type="catalytic activity">
    <reaction evidence="14">
        <text>2-oxo-3-sulfanylpropanoate + L-kynurenine = kynurenate + L-cysteine + H2O</text>
        <dbReference type="Rhea" id="RHEA:69104"/>
        <dbReference type="ChEBI" id="CHEBI:15377"/>
        <dbReference type="ChEBI" id="CHEBI:35235"/>
        <dbReference type="ChEBI" id="CHEBI:57678"/>
        <dbReference type="ChEBI" id="CHEBI:57959"/>
        <dbReference type="ChEBI" id="CHEBI:58454"/>
    </reaction>
    <physiologicalReaction direction="left-to-right" evidence="14">
        <dbReference type="Rhea" id="RHEA:69105"/>
    </physiologicalReaction>
</comment>
<dbReference type="InterPro" id="IPR015421">
    <property type="entry name" value="PyrdxlP-dep_Trfase_major"/>
</dbReference>
<dbReference type="GO" id="GO:0030170">
    <property type="term" value="F:pyridoxal phosphate binding"/>
    <property type="evidence" value="ECO:0007669"/>
    <property type="project" value="InterPro"/>
</dbReference>
<dbReference type="Proteomes" id="UP000694398">
    <property type="component" value="Unassembled WGS sequence"/>
</dbReference>
<dbReference type="GO" id="GO:0016212">
    <property type="term" value="F:kynurenine-oxoglutarate transaminase activity"/>
    <property type="evidence" value="ECO:0007669"/>
    <property type="project" value="UniProtKB-EC"/>
</dbReference>
<evidence type="ECO:0000256" key="40">
    <source>
        <dbReference type="ARBA" id="ARBA00083286"/>
    </source>
</evidence>
<comment type="catalytic activity">
    <reaction evidence="24">
        <text>3-phenylpyruvate + L-kynurenine = kynurenate + L-phenylalanine + H2O</text>
        <dbReference type="Rhea" id="RHEA:66092"/>
        <dbReference type="ChEBI" id="CHEBI:15377"/>
        <dbReference type="ChEBI" id="CHEBI:18005"/>
        <dbReference type="ChEBI" id="CHEBI:57959"/>
        <dbReference type="ChEBI" id="CHEBI:58095"/>
        <dbReference type="ChEBI" id="CHEBI:58454"/>
    </reaction>
    <physiologicalReaction direction="left-to-right" evidence="24">
        <dbReference type="Rhea" id="RHEA:66093"/>
    </physiologicalReaction>
</comment>
<evidence type="ECO:0000256" key="34">
    <source>
        <dbReference type="ARBA" id="ARBA00080916"/>
    </source>
</evidence>
<accession>A0A8C2VJV9</accession>
<comment type="similarity">
    <text evidence="2">Belongs to the class-I pyridoxal-phosphate-dependent aminotransferase family.</text>
</comment>
<evidence type="ECO:0000256" key="5">
    <source>
        <dbReference type="ARBA" id="ARBA00022576"/>
    </source>
</evidence>
<dbReference type="EC" id="2.6.1.4" evidence="28"/>
<evidence type="ECO:0000256" key="20">
    <source>
        <dbReference type="ARBA" id="ARBA00052400"/>
    </source>
</evidence>
<keyword evidence="6" id="KW-0808">Transferase</keyword>
<evidence type="ECO:0000256" key="39">
    <source>
        <dbReference type="ARBA" id="ARBA00083236"/>
    </source>
</evidence>
<comment type="catalytic activity">
    <reaction evidence="12">
        <text>2-oxopentanoate + L-kynurenine = L-2-aminopentanoate + kynurenate + H2O</text>
        <dbReference type="Rhea" id="RHEA:66076"/>
        <dbReference type="ChEBI" id="CHEBI:15377"/>
        <dbReference type="ChEBI" id="CHEBI:28644"/>
        <dbReference type="ChEBI" id="CHEBI:57959"/>
        <dbReference type="ChEBI" id="CHEBI:58441"/>
        <dbReference type="ChEBI" id="CHEBI:58454"/>
    </reaction>
    <physiologicalReaction direction="left-to-right" evidence="12">
        <dbReference type="Rhea" id="RHEA:66077"/>
    </physiologicalReaction>
</comment>
<dbReference type="EC" id="2.6.1.63" evidence="4"/>
<evidence type="ECO:0000256" key="22">
    <source>
        <dbReference type="ARBA" id="ARBA00052518"/>
    </source>
</evidence>
<comment type="catalytic activity">
    <reaction evidence="19">
        <text>L-tryptophan + glyoxylate = indole-3-pyruvate + glycine</text>
        <dbReference type="Rhea" id="RHEA:69124"/>
        <dbReference type="ChEBI" id="CHEBI:17640"/>
        <dbReference type="ChEBI" id="CHEBI:36655"/>
        <dbReference type="ChEBI" id="CHEBI:57305"/>
        <dbReference type="ChEBI" id="CHEBI:57912"/>
    </reaction>
</comment>
<dbReference type="SUPFAM" id="SSF53383">
    <property type="entry name" value="PLP-dependent transferases"/>
    <property type="match status" value="1"/>
</dbReference>
<evidence type="ECO:0000256" key="12">
    <source>
        <dbReference type="ARBA" id="ARBA00051090"/>
    </source>
</evidence>
<comment type="catalytic activity">
    <reaction evidence="25">
        <text>4-methyl-2-oxopentanoate + L-kynurenine = kynurenate + L-leucine + H2O</text>
        <dbReference type="Rhea" id="RHEA:66068"/>
        <dbReference type="ChEBI" id="CHEBI:15377"/>
        <dbReference type="ChEBI" id="CHEBI:17865"/>
        <dbReference type="ChEBI" id="CHEBI:57427"/>
        <dbReference type="ChEBI" id="CHEBI:57959"/>
        <dbReference type="ChEBI" id="CHEBI:58454"/>
    </reaction>
    <physiologicalReaction direction="left-to-right" evidence="25">
        <dbReference type="Rhea" id="RHEA:66069"/>
    </physiologicalReaction>
</comment>
<dbReference type="PANTHER" id="PTHR42790:SF19">
    <property type="entry name" value="KYNURENINE_ALPHA-AMINOADIPATE AMINOTRANSFERASE, MITOCHONDRIAL"/>
    <property type="match status" value="1"/>
</dbReference>
<evidence type="ECO:0000256" key="1">
    <source>
        <dbReference type="ARBA" id="ARBA00001933"/>
    </source>
</evidence>
<evidence type="ECO:0000256" key="21">
    <source>
        <dbReference type="ARBA" id="ARBA00052404"/>
    </source>
</evidence>
<evidence type="ECO:0000256" key="24">
    <source>
        <dbReference type="ARBA" id="ARBA00052580"/>
    </source>
</evidence>
<dbReference type="Ensembl" id="ENSCLAT00000016868.1">
    <property type="protein sequence ID" value="ENSCLAP00000016704.1"/>
    <property type="gene ID" value="ENSCLAG00000011469.1"/>
</dbReference>
<comment type="catalytic activity">
    <reaction evidence="15">
        <text>2-oxoadipate + L-kynurenine = L-2-aminoadipate + kynurenate + H2O</text>
        <dbReference type="Rhea" id="RHEA:70047"/>
        <dbReference type="ChEBI" id="CHEBI:15377"/>
        <dbReference type="ChEBI" id="CHEBI:57499"/>
        <dbReference type="ChEBI" id="CHEBI:57959"/>
        <dbReference type="ChEBI" id="CHEBI:58454"/>
        <dbReference type="ChEBI" id="CHEBI:58672"/>
    </reaction>
    <physiologicalReaction direction="left-to-right" evidence="15">
        <dbReference type="Rhea" id="RHEA:70048"/>
    </physiologicalReaction>
</comment>
<evidence type="ECO:0000256" key="25">
    <source>
        <dbReference type="ARBA" id="ARBA00052831"/>
    </source>
</evidence>
<evidence type="ECO:0000256" key="27">
    <source>
        <dbReference type="ARBA" id="ARBA00060610"/>
    </source>
</evidence>
<evidence type="ECO:0000256" key="28">
    <source>
        <dbReference type="ARBA" id="ARBA00066546"/>
    </source>
</evidence>
<evidence type="ECO:0000256" key="41">
    <source>
        <dbReference type="ARBA" id="ARBA00083735"/>
    </source>
</evidence>
<evidence type="ECO:0000256" key="3">
    <source>
        <dbReference type="ARBA" id="ARBA00012751"/>
    </source>
</evidence>
<evidence type="ECO:0000256" key="10">
    <source>
        <dbReference type="ARBA" id="ARBA00050142"/>
    </source>
</evidence>
<evidence type="ECO:0000256" key="38">
    <source>
        <dbReference type="ARBA" id="ARBA00082796"/>
    </source>
</evidence>
<comment type="catalytic activity">
    <reaction evidence="20">
        <text>glyoxylate + L-phenylalanine = 3-phenylpyruvate + glycine</text>
        <dbReference type="Rhea" id="RHEA:69120"/>
        <dbReference type="ChEBI" id="CHEBI:18005"/>
        <dbReference type="ChEBI" id="CHEBI:36655"/>
        <dbReference type="ChEBI" id="CHEBI:57305"/>
        <dbReference type="ChEBI" id="CHEBI:58095"/>
    </reaction>
</comment>
<dbReference type="AlphaFoldDB" id="A0A8C2VJV9"/>
<evidence type="ECO:0000259" key="43">
    <source>
        <dbReference type="Pfam" id="PF00155"/>
    </source>
</evidence>
<comment type="catalytic activity">
    <reaction evidence="10">
        <text>L-tyrosine + glyoxylate = 3-(4-hydroxyphenyl)pyruvate + glycine</text>
        <dbReference type="Rhea" id="RHEA:69116"/>
        <dbReference type="ChEBI" id="CHEBI:36242"/>
        <dbReference type="ChEBI" id="CHEBI:36655"/>
        <dbReference type="ChEBI" id="CHEBI:57305"/>
        <dbReference type="ChEBI" id="CHEBI:58315"/>
    </reaction>
</comment>
<dbReference type="EC" id="2.6.1.39" evidence="29"/>
<dbReference type="RefSeq" id="XP_013368785.1">
    <property type="nucleotide sequence ID" value="XM_013513331.1"/>
</dbReference>
<comment type="catalytic activity">
    <reaction evidence="18">
        <text>2-oxohexanoate + L-kynurenine = L-2-aminohexanoate + kynurenate + H2O</text>
        <dbReference type="Rhea" id="RHEA:66060"/>
        <dbReference type="ChEBI" id="CHEBI:15377"/>
        <dbReference type="ChEBI" id="CHEBI:35177"/>
        <dbReference type="ChEBI" id="CHEBI:57959"/>
        <dbReference type="ChEBI" id="CHEBI:58454"/>
        <dbReference type="ChEBI" id="CHEBI:58455"/>
    </reaction>
    <physiologicalReaction direction="left-to-right" evidence="18">
        <dbReference type="Rhea" id="RHEA:66061"/>
    </physiologicalReaction>
</comment>
<comment type="catalytic activity">
    <reaction evidence="8">
        <text>L-kynurenine + 2-oxoglutarate = kynurenate + L-glutamate + H2O</text>
        <dbReference type="Rhea" id="RHEA:65560"/>
        <dbReference type="ChEBI" id="CHEBI:15377"/>
        <dbReference type="ChEBI" id="CHEBI:16810"/>
        <dbReference type="ChEBI" id="CHEBI:29985"/>
        <dbReference type="ChEBI" id="CHEBI:57959"/>
        <dbReference type="ChEBI" id="CHEBI:58454"/>
        <dbReference type="EC" id="2.6.1.7"/>
    </reaction>
    <physiologicalReaction direction="left-to-right" evidence="8">
        <dbReference type="Rhea" id="RHEA:65561"/>
    </physiologicalReaction>
</comment>
<dbReference type="GO" id="GO:0047958">
    <property type="term" value="F:glycine:2-oxoglutarate aminotransferase activity"/>
    <property type="evidence" value="ECO:0007669"/>
    <property type="project" value="UniProtKB-EC"/>
</dbReference>
<evidence type="ECO:0000256" key="2">
    <source>
        <dbReference type="ARBA" id="ARBA00007441"/>
    </source>
</evidence>
<name>A0A8C2VJV9_CHILA</name>
<comment type="catalytic activity">
    <reaction evidence="16">
        <text>2-oxobutanoate + L-kynurenine = (2S)-2-aminobutanoate + kynurenate + H2O</text>
        <dbReference type="Rhea" id="RHEA:66044"/>
        <dbReference type="ChEBI" id="CHEBI:15377"/>
        <dbReference type="ChEBI" id="CHEBI:16763"/>
        <dbReference type="ChEBI" id="CHEBI:57959"/>
        <dbReference type="ChEBI" id="CHEBI:58454"/>
        <dbReference type="ChEBI" id="CHEBI:74359"/>
    </reaction>
    <physiologicalReaction direction="left-to-right" evidence="16">
        <dbReference type="Rhea" id="RHEA:66045"/>
    </physiologicalReaction>
</comment>
<evidence type="ECO:0000256" key="37">
    <source>
        <dbReference type="ARBA" id="ARBA00082705"/>
    </source>
</evidence>
<keyword evidence="45" id="KW-1185">Reference proteome</keyword>
<dbReference type="CDD" id="cd00609">
    <property type="entry name" value="AAT_like"/>
    <property type="match status" value="1"/>
</dbReference>
<dbReference type="Ensembl" id="ENSCLAT00000016869.1">
    <property type="protein sequence ID" value="ENSCLAP00000016705.1"/>
    <property type="gene ID" value="ENSCLAG00000011469.1"/>
</dbReference>
<comment type="catalytic activity">
    <reaction evidence="22">
        <text>L-leucine + glyoxylate = 4-methyl-2-oxopentanoate + glycine</text>
        <dbReference type="Rhea" id="RHEA:69128"/>
        <dbReference type="ChEBI" id="CHEBI:17865"/>
        <dbReference type="ChEBI" id="CHEBI:36655"/>
        <dbReference type="ChEBI" id="CHEBI:57305"/>
        <dbReference type="ChEBI" id="CHEBI:57427"/>
    </reaction>
</comment>
<dbReference type="GO" id="GO:0050094">
    <property type="term" value="F:methionine-glyoxylate transaminase activity"/>
    <property type="evidence" value="ECO:0007669"/>
    <property type="project" value="UniProtKB-EC"/>
</dbReference>
<evidence type="ECO:0000256" key="29">
    <source>
        <dbReference type="ARBA" id="ARBA00067027"/>
    </source>
</evidence>
<dbReference type="GO" id="GO:1901605">
    <property type="term" value="P:alpha-amino acid metabolic process"/>
    <property type="evidence" value="ECO:0007669"/>
    <property type="project" value="TreeGrafter"/>
</dbReference>
<evidence type="ECO:0000256" key="18">
    <source>
        <dbReference type="ARBA" id="ARBA00052128"/>
    </source>
</evidence>
<organism evidence="44 45">
    <name type="scientific">Chinchilla lanigera</name>
    <name type="common">Long-tailed chinchilla</name>
    <name type="synonym">Chinchilla villidera</name>
    <dbReference type="NCBI Taxonomy" id="34839"/>
    <lineage>
        <taxon>Eukaryota</taxon>
        <taxon>Metazoa</taxon>
        <taxon>Chordata</taxon>
        <taxon>Craniata</taxon>
        <taxon>Vertebrata</taxon>
        <taxon>Euteleostomi</taxon>
        <taxon>Mammalia</taxon>
        <taxon>Eutheria</taxon>
        <taxon>Euarchontoglires</taxon>
        <taxon>Glires</taxon>
        <taxon>Rodentia</taxon>
        <taxon>Hystricomorpha</taxon>
        <taxon>Chinchillidae</taxon>
        <taxon>Chinchilla</taxon>
    </lineage>
</organism>
<evidence type="ECO:0000256" key="23">
    <source>
        <dbReference type="ARBA" id="ARBA00052537"/>
    </source>
</evidence>
<evidence type="ECO:0000256" key="13">
    <source>
        <dbReference type="ARBA" id="ARBA00051184"/>
    </source>
</evidence>
<dbReference type="InterPro" id="IPR004839">
    <property type="entry name" value="Aminotransferase_I/II_large"/>
</dbReference>
<dbReference type="OrthoDB" id="691673at2759"/>
<dbReference type="Pfam" id="PF00155">
    <property type="entry name" value="Aminotran_1_2"/>
    <property type="match status" value="1"/>
</dbReference>
<comment type="catalytic activity">
    <reaction evidence="17">
        <text>indole-3-pyruvate + L-kynurenine = kynurenate + L-tryptophan + H2O</text>
        <dbReference type="Rhea" id="RHEA:66052"/>
        <dbReference type="ChEBI" id="CHEBI:15377"/>
        <dbReference type="ChEBI" id="CHEBI:17640"/>
        <dbReference type="ChEBI" id="CHEBI:57912"/>
        <dbReference type="ChEBI" id="CHEBI:57959"/>
        <dbReference type="ChEBI" id="CHEBI:58454"/>
    </reaction>
    <physiologicalReaction direction="left-to-right" evidence="17">
        <dbReference type="Rhea" id="RHEA:66053"/>
    </physiologicalReaction>
</comment>
<evidence type="ECO:0000256" key="8">
    <source>
        <dbReference type="ARBA" id="ARBA00047478"/>
    </source>
</evidence>
<evidence type="ECO:0000256" key="4">
    <source>
        <dbReference type="ARBA" id="ARBA00013010"/>
    </source>
</evidence>
<comment type="catalytic activity">
    <reaction evidence="23">
        <text>glycine + 2-oxoglutarate = glyoxylate + L-glutamate</text>
        <dbReference type="Rhea" id="RHEA:14089"/>
        <dbReference type="ChEBI" id="CHEBI:16810"/>
        <dbReference type="ChEBI" id="CHEBI:29985"/>
        <dbReference type="ChEBI" id="CHEBI:36655"/>
        <dbReference type="ChEBI" id="CHEBI:57305"/>
        <dbReference type="EC" id="2.6.1.4"/>
    </reaction>
</comment>
<dbReference type="InterPro" id="IPR015424">
    <property type="entry name" value="PyrdxlP-dep_Trfase"/>
</dbReference>
<evidence type="ECO:0000256" key="6">
    <source>
        <dbReference type="ARBA" id="ARBA00022679"/>
    </source>
</evidence>
<dbReference type="PANTHER" id="PTHR42790">
    <property type="entry name" value="AMINOTRANSFERASE"/>
    <property type="match status" value="1"/>
</dbReference>
<comment type="catalytic activity">
    <reaction evidence="11">
        <text>L-2-aminoadipate + glyoxylate = 2-oxoadipate + glycine</text>
        <dbReference type="Rhea" id="RHEA:69112"/>
        <dbReference type="ChEBI" id="CHEBI:36655"/>
        <dbReference type="ChEBI" id="CHEBI:57305"/>
        <dbReference type="ChEBI" id="CHEBI:57499"/>
        <dbReference type="ChEBI" id="CHEBI:58672"/>
    </reaction>
    <physiologicalReaction direction="left-to-right" evidence="11">
        <dbReference type="Rhea" id="RHEA:69113"/>
    </physiologicalReaction>
</comment>
<comment type="catalytic activity">
    <reaction evidence="21">
        <text>glyoxylate + L-methionine = 4-methylsulfanyl-2-oxobutanoate + glycine</text>
        <dbReference type="Rhea" id="RHEA:22884"/>
        <dbReference type="ChEBI" id="CHEBI:16723"/>
        <dbReference type="ChEBI" id="CHEBI:36655"/>
        <dbReference type="ChEBI" id="CHEBI:57305"/>
        <dbReference type="ChEBI" id="CHEBI:57844"/>
        <dbReference type="EC" id="2.6.1.73"/>
    </reaction>
</comment>
<dbReference type="GO" id="GO:0047315">
    <property type="term" value="F:kynurenine-glyoxylate transaminase activity"/>
    <property type="evidence" value="ECO:0007669"/>
    <property type="project" value="UniProtKB-EC"/>
</dbReference>
<comment type="cofactor">
    <cofactor evidence="1">
        <name>pyridoxal 5'-phosphate</name>
        <dbReference type="ChEBI" id="CHEBI:597326"/>
    </cofactor>
</comment>
<keyword evidence="7" id="KW-0663">Pyridoxal phosphate</keyword>
<dbReference type="RefSeq" id="XP_005373602.1">
    <property type="nucleotide sequence ID" value="XM_005373545.2"/>
</dbReference>
<feature type="domain" description="Aminotransferase class I/classII large" evidence="43">
    <location>
        <begin position="67"/>
        <end position="417"/>
    </location>
</feature>
<dbReference type="FunFam" id="3.90.1150.10:FF:000166">
    <property type="entry name" value="Kynurenine/alpha-aminoadipate aminotransferase, mitochondrial"/>
    <property type="match status" value="1"/>
</dbReference>
<evidence type="ECO:0000256" key="33">
    <source>
        <dbReference type="ARBA" id="ARBA00080697"/>
    </source>
</evidence>
<protein>
    <recommendedName>
        <fullName evidence="31">Kynurenine/alpha-aminoadipate aminotransferase, mitochondrial</fullName>
        <ecNumber evidence="29">2.6.1.39</ecNumber>
        <ecNumber evidence="28">2.6.1.4</ecNumber>
        <ecNumber evidence="4">2.6.1.63</ecNumber>
        <ecNumber evidence="3">2.6.1.7</ecNumber>
        <ecNumber evidence="30">2.6.1.73</ecNumber>
    </recommendedName>
    <alternativeName>
        <fullName evidence="41">2-aminoadipate aminotransferase</fullName>
    </alternativeName>
    <alternativeName>
        <fullName evidence="34">2-aminoadipate transaminase</fullName>
    </alternativeName>
    <alternativeName>
        <fullName evidence="37">Alpha-aminoadipate aminotransferase</fullName>
    </alternativeName>
    <alternativeName>
        <fullName evidence="36">Glycine transaminase AADAT</fullName>
    </alternativeName>
    <alternativeName>
        <fullName evidence="40">Kynurenine aminotransferase II</fullName>
    </alternativeName>
    <alternativeName>
        <fullName evidence="35">Kynurenine--glyoxylate transaminase AADAT</fullName>
    </alternativeName>
    <alternativeName>
        <fullName evidence="38">Kynurenine--oxoglutarate aminotransferase II</fullName>
    </alternativeName>
    <alternativeName>
        <fullName evidence="39">Kynurenine--oxoglutarate transaminase 2</fullName>
    </alternativeName>
    <alternativeName>
        <fullName evidence="33">Kynurenine--oxoglutarate transaminase II</fullName>
    </alternativeName>
    <alternativeName>
        <fullName evidence="32">Methionine--glyoxylate transaminase AADAT</fullName>
    </alternativeName>
</protein>
<evidence type="ECO:0000256" key="35">
    <source>
        <dbReference type="ARBA" id="ARBA00081438"/>
    </source>
</evidence>
<evidence type="ECO:0000256" key="7">
    <source>
        <dbReference type="ARBA" id="ARBA00022898"/>
    </source>
</evidence>
<evidence type="ECO:0000256" key="32">
    <source>
        <dbReference type="ARBA" id="ARBA00075068"/>
    </source>
</evidence>
<evidence type="ECO:0000256" key="31">
    <source>
        <dbReference type="ARBA" id="ARBA00074091"/>
    </source>
</evidence>
<comment type="pathway">
    <text evidence="27">Amino-acid degradation; L-lysine degradation via saccharopine pathway; glutaryl-CoA from L-lysine: step 4/6.</text>
</comment>